<sequence length="469" mass="49752">MTEQQQTGAGGLLVAGLAGGSGKSVVAVGLTAALRRRGHRPAVFKKGPDYIDAGWLALAAGRPCYNLDPYLMPASVIQASFDVHRAGAELAVLEGNRGLFDGVDVEGSCSSAELARLLKVPVLLVVDCTKTTRTVAAQVLGCRHFDPGLEFAGVVLNRVGGPRHESIVRQAVERYAGLPVLGAIPRSRRDFFPQRHLGVTPAVEHGEAGRAVAEMADQAEQKLDLDRIIALMGKQPQGGMPETSAGGVPPEPPLAANSPVKIGYLLDAAFQFYYPDNLEALRAAGAELVPINALEAEALPADLDALYIGGGFPETSAARLAANRSFRESVRRAAAAGLPIYAECGGLIYLGEAMVLDGREYPLAGVFPVRFGLSRKPQAHGYTVLRVERENPFYAPGTELRGHEFRYSTVEQAAIEPAALALTMARGVGFRDGHDGLTTGNVLALYTHIHALGTPEWAPALVARASSWR</sequence>
<evidence type="ECO:0000256" key="8">
    <source>
        <dbReference type="HAMAP-Rule" id="MF_00027"/>
    </source>
</evidence>
<dbReference type="HAMAP" id="MF_00027">
    <property type="entry name" value="CobB_CbiA"/>
    <property type="match status" value="1"/>
</dbReference>
<comment type="domain">
    <text evidence="8">Comprises of two domains. The C-terminal domain contains the binding site for glutamine and catalyzes the hydrolysis of this substrate to glutamate and ammonia. The N-terminal domain is anticipated to bind ATP and cobyrinate and catalyzes the ultimate synthesis of the diamide product. The ammonia produced via the glutaminase domain is probably translocated to the adjacent domain via a molecular tunnel, where it reacts with an activated intermediate.</text>
</comment>
<comment type="function">
    <text evidence="8">Catalyzes the ATP-dependent amidation of the two carboxylate groups at positions a and c of cobyrinate, using either L-glutamine or ammonia as the nitrogen source.</text>
</comment>
<keyword evidence="4 8" id="KW-0547">Nucleotide-binding</keyword>
<gene>
    <name evidence="8" type="primary">cbiA</name>
    <name evidence="11" type="ordered locus">DaAHT2_1671</name>
</gene>
<accession>D6Z489</accession>
<protein>
    <recommendedName>
        <fullName evidence="8">Cobyrinate a,c-diamide synthase</fullName>
        <ecNumber evidence="8">6.3.5.11</ecNumber>
    </recommendedName>
    <alternativeName>
        <fullName evidence="8">Cobyrinic acid a,c-diamide synthetase</fullName>
    </alternativeName>
</protein>
<dbReference type="Proteomes" id="UP000001508">
    <property type="component" value="Chromosome"/>
</dbReference>
<evidence type="ECO:0000256" key="5">
    <source>
        <dbReference type="ARBA" id="ARBA00022840"/>
    </source>
</evidence>
<evidence type="ECO:0000256" key="7">
    <source>
        <dbReference type="ARBA" id="ARBA00022962"/>
    </source>
</evidence>
<dbReference type="InterPro" id="IPR027417">
    <property type="entry name" value="P-loop_NTPase"/>
</dbReference>
<feature type="active site" description="Nucleophile" evidence="8">
    <location>
        <position position="344"/>
    </location>
</feature>
<keyword evidence="3 8" id="KW-0436">Ligase</keyword>
<proteinExistence type="inferred from homology"/>
<reference evidence="12" key="1">
    <citation type="submission" date="2010-02" db="EMBL/GenBank/DDBJ databases">
        <title>Complete sequence of Desulfurivibrio alkaliphilus AHT2.</title>
        <authorList>
            <consortium name="US DOE Joint Genome Institute"/>
            <person name="Pitluck S."/>
            <person name="Chertkov O."/>
            <person name="Detter J.C."/>
            <person name="Han C."/>
            <person name="Tapia R."/>
            <person name="Larimer F."/>
            <person name="Land M."/>
            <person name="Hauser L."/>
            <person name="Kyrpides N."/>
            <person name="Mikhailova N."/>
            <person name="Sorokin D.Y."/>
            <person name="Muyzer G."/>
            <person name="Woyke T."/>
        </authorList>
    </citation>
    <scope>NUCLEOTIDE SEQUENCE [LARGE SCALE GENOMIC DNA]</scope>
    <source>
        <strain evidence="12">DSM 19089 / UNIQEM U267 / AHT2</strain>
    </source>
</reference>
<dbReference type="SUPFAM" id="SSF52540">
    <property type="entry name" value="P-loop containing nucleoside triphosphate hydrolases"/>
    <property type="match status" value="1"/>
</dbReference>
<dbReference type="Gene3D" id="3.40.50.300">
    <property type="entry name" value="P-loop containing nucleotide triphosphate hydrolases"/>
    <property type="match status" value="1"/>
</dbReference>
<dbReference type="SUPFAM" id="SSF52317">
    <property type="entry name" value="Class I glutamine amidotransferase-like"/>
    <property type="match status" value="1"/>
</dbReference>
<dbReference type="InterPro" id="IPR002586">
    <property type="entry name" value="CobQ/CobB/MinD/ParA_Nub-bd_dom"/>
</dbReference>
<evidence type="ECO:0000259" key="9">
    <source>
        <dbReference type="Pfam" id="PF01656"/>
    </source>
</evidence>
<dbReference type="GO" id="GO:0042242">
    <property type="term" value="F:cobyrinic acid a,c-diamide synthase activity"/>
    <property type="evidence" value="ECO:0007669"/>
    <property type="project" value="UniProtKB-UniRule"/>
</dbReference>
<comment type="similarity">
    <text evidence="8">Belongs to the CobB/CbiA family.</text>
</comment>
<dbReference type="HOGENOM" id="CLU_022752_2_1_7"/>
<dbReference type="eggNOG" id="COG1797">
    <property type="taxonomic scope" value="Bacteria"/>
</dbReference>
<dbReference type="PANTHER" id="PTHR43873">
    <property type="entry name" value="COBYRINATE A,C-DIAMIDE SYNTHASE"/>
    <property type="match status" value="1"/>
</dbReference>
<dbReference type="NCBIfam" id="NF002204">
    <property type="entry name" value="PRK01077.1"/>
    <property type="match status" value="1"/>
</dbReference>
<dbReference type="EC" id="6.3.5.11" evidence="8"/>
<comment type="catalytic activity">
    <reaction evidence="8">
        <text>cob(II)yrinate + 2 L-glutamine + 2 ATP + 2 H2O = cob(II)yrinate a,c diamide + 2 L-glutamate + 2 ADP + 2 phosphate + 2 H(+)</text>
        <dbReference type="Rhea" id="RHEA:26289"/>
        <dbReference type="ChEBI" id="CHEBI:15377"/>
        <dbReference type="ChEBI" id="CHEBI:15378"/>
        <dbReference type="ChEBI" id="CHEBI:29985"/>
        <dbReference type="ChEBI" id="CHEBI:30616"/>
        <dbReference type="ChEBI" id="CHEBI:43474"/>
        <dbReference type="ChEBI" id="CHEBI:58359"/>
        <dbReference type="ChEBI" id="CHEBI:58537"/>
        <dbReference type="ChEBI" id="CHEBI:58894"/>
        <dbReference type="ChEBI" id="CHEBI:456216"/>
        <dbReference type="EC" id="6.3.5.11"/>
    </reaction>
</comment>
<dbReference type="NCBIfam" id="TIGR00379">
    <property type="entry name" value="cobB"/>
    <property type="match status" value="1"/>
</dbReference>
<feature type="domain" description="CobQ/CobB/MinD/ParA nucleotide binding" evidence="9">
    <location>
        <begin position="13"/>
        <end position="189"/>
    </location>
</feature>
<dbReference type="Pfam" id="PF07685">
    <property type="entry name" value="GATase_3"/>
    <property type="match status" value="1"/>
</dbReference>
<dbReference type="EMBL" id="CP001940">
    <property type="protein sequence ID" value="ADH86364.1"/>
    <property type="molecule type" value="Genomic_DNA"/>
</dbReference>
<organism evidence="11 12">
    <name type="scientific">Desulfurivibrio alkaliphilus (strain DSM 19089 / UNIQEM U267 / AHT2)</name>
    <dbReference type="NCBI Taxonomy" id="589865"/>
    <lineage>
        <taxon>Bacteria</taxon>
        <taxon>Pseudomonadati</taxon>
        <taxon>Thermodesulfobacteriota</taxon>
        <taxon>Desulfobulbia</taxon>
        <taxon>Desulfobulbales</taxon>
        <taxon>Desulfobulbaceae</taxon>
        <taxon>Desulfurivibrio</taxon>
    </lineage>
</organism>
<keyword evidence="2 8" id="KW-0169">Cobalamin biosynthesis</keyword>
<dbReference type="InterPro" id="IPR004484">
    <property type="entry name" value="CbiA/CobB_synth"/>
</dbReference>
<dbReference type="Pfam" id="PF01656">
    <property type="entry name" value="CbiA"/>
    <property type="match status" value="1"/>
</dbReference>
<dbReference type="RefSeq" id="WP_013163890.1">
    <property type="nucleotide sequence ID" value="NC_014216.1"/>
</dbReference>
<dbReference type="InterPro" id="IPR029062">
    <property type="entry name" value="Class_I_gatase-like"/>
</dbReference>
<dbReference type="STRING" id="589865.DaAHT2_1671"/>
<dbReference type="PANTHER" id="PTHR43873:SF1">
    <property type="entry name" value="COBYRINATE A,C-DIAMIDE SYNTHASE"/>
    <property type="match status" value="1"/>
</dbReference>
<dbReference type="GO" id="GO:0009236">
    <property type="term" value="P:cobalamin biosynthetic process"/>
    <property type="evidence" value="ECO:0007669"/>
    <property type="project" value="UniProtKB-UniRule"/>
</dbReference>
<dbReference type="AlphaFoldDB" id="D6Z489"/>
<dbReference type="InterPro" id="IPR011698">
    <property type="entry name" value="GATase_3"/>
</dbReference>
<comment type="miscellaneous">
    <text evidence="8">The a and c carboxylates of cobyrinate are activated for nucleophilic attack via formation of a phosphorylated intermediate by ATP. CbiA catalyzes first the amidation of the c-carboxylate, and then that of the a-carboxylate.</text>
</comment>
<dbReference type="InParanoid" id="D6Z489"/>
<evidence type="ECO:0000313" key="11">
    <source>
        <dbReference type="EMBL" id="ADH86364.1"/>
    </source>
</evidence>
<evidence type="ECO:0000256" key="4">
    <source>
        <dbReference type="ARBA" id="ARBA00022741"/>
    </source>
</evidence>
<feature type="domain" description="CobB/CobQ-like glutamine amidotransferase" evidence="10">
    <location>
        <begin position="261"/>
        <end position="453"/>
    </location>
</feature>
<dbReference type="CDD" id="cd03130">
    <property type="entry name" value="GATase1_CobB"/>
    <property type="match status" value="1"/>
</dbReference>
<evidence type="ECO:0000313" key="12">
    <source>
        <dbReference type="Proteomes" id="UP000001508"/>
    </source>
</evidence>
<comment type="pathway">
    <text evidence="8">Cofactor biosynthesis; adenosylcobalamin biosynthesis; cob(II)yrinate a,c-diamide from sirohydrochlorin (anaerobic route): step 10/10.</text>
</comment>
<evidence type="ECO:0000256" key="3">
    <source>
        <dbReference type="ARBA" id="ARBA00022598"/>
    </source>
</evidence>
<evidence type="ECO:0000259" key="10">
    <source>
        <dbReference type="Pfam" id="PF07685"/>
    </source>
</evidence>
<evidence type="ECO:0000256" key="1">
    <source>
        <dbReference type="ARBA" id="ARBA00001946"/>
    </source>
</evidence>
<dbReference type="UniPathway" id="UPA00148">
    <property type="reaction ID" value="UER00231"/>
</dbReference>
<dbReference type="OrthoDB" id="9764035at2"/>
<keyword evidence="5 8" id="KW-0067">ATP-binding</keyword>
<keyword evidence="7 8" id="KW-0315">Glutamine amidotransferase</keyword>
<dbReference type="GO" id="GO:0005524">
    <property type="term" value="F:ATP binding"/>
    <property type="evidence" value="ECO:0007669"/>
    <property type="project" value="UniProtKB-UniRule"/>
</dbReference>
<evidence type="ECO:0000256" key="6">
    <source>
        <dbReference type="ARBA" id="ARBA00022842"/>
    </source>
</evidence>
<keyword evidence="6 8" id="KW-0460">Magnesium</keyword>
<keyword evidence="12" id="KW-1185">Reference proteome</keyword>
<dbReference type="KEGG" id="dak:DaAHT2_1671"/>
<evidence type="ECO:0000256" key="2">
    <source>
        <dbReference type="ARBA" id="ARBA00022573"/>
    </source>
</evidence>
<name>D6Z489_DESAT</name>
<dbReference type="Gene3D" id="3.40.50.880">
    <property type="match status" value="1"/>
</dbReference>
<feature type="site" description="Increases nucleophilicity of active site Cys" evidence="8">
    <location>
        <position position="448"/>
    </location>
</feature>
<dbReference type="PROSITE" id="PS51274">
    <property type="entry name" value="GATASE_COBBQ"/>
    <property type="match status" value="1"/>
</dbReference>
<comment type="cofactor">
    <cofactor evidence="1 8">
        <name>Mg(2+)</name>
        <dbReference type="ChEBI" id="CHEBI:18420"/>
    </cofactor>
</comment>